<dbReference type="Proteomes" id="UP000327157">
    <property type="component" value="Chromosome 11"/>
</dbReference>
<proteinExistence type="predicted"/>
<dbReference type="AlphaFoldDB" id="A0A5N5FWD8"/>
<evidence type="ECO:0000313" key="2">
    <source>
        <dbReference type="EMBL" id="KAB2607446.1"/>
    </source>
</evidence>
<evidence type="ECO:0000256" key="1">
    <source>
        <dbReference type="SAM" id="SignalP"/>
    </source>
</evidence>
<comment type="caution">
    <text evidence="2">The sequence shown here is derived from an EMBL/GenBank/DDBJ whole genome shotgun (WGS) entry which is preliminary data.</text>
</comment>
<gene>
    <name evidence="2" type="ORF">D8674_007163</name>
</gene>
<feature type="chain" id="PRO_5024386131" evidence="1">
    <location>
        <begin position="20"/>
        <end position="61"/>
    </location>
</feature>
<organism evidence="2 3">
    <name type="scientific">Pyrus ussuriensis x Pyrus communis</name>
    <dbReference type="NCBI Taxonomy" id="2448454"/>
    <lineage>
        <taxon>Eukaryota</taxon>
        <taxon>Viridiplantae</taxon>
        <taxon>Streptophyta</taxon>
        <taxon>Embryophyta</taxon>
        <taxon>Tracheophyta</taxon>
        <taxon>Spermatophyta</taxon>
        <taxon>Magnoliopsida</taxon>
        <taxon>eudicotyledons</taxon>
        <taxon>Gunneridae</taxon>
        <taxon>Pentapetalae</taxon>
        <taxon>rosids</taxon>
        <taxon>fabids</taxon>
        <taxon>Rosales</taxon>
        <taxon>Rosaceae</taxon>
        <taxon>Amygdaloideae</taxon>
        <taxon>Maleae</taxon>
        <taxon>Pyrus</taxon>
    </lineage>
</organism>
<keyword evidence="3" id="KW-1185">Reference proteome</keyword>
<reference evidence="3" key="2">
    <citation type="submission" date="2019-10" db="EMBL/GenBank/DDBJ databases">
        <title>A de novo genome assembly of a pear dwarfing rootstock.</title>
        <authorList>
            <person name="Wang F."/>
            <person name="Wang J."/>
            <person name="Li S."/>
            <person name="Zhang Y."/>
            <person name="Fang M."/>
            <person name="Ma L."/>
            <person name="Zhao Y."/>
            <person name="Jiang S."/>
        </authorList>
    </citation>
    <scope>NUCLEOTIDE SEQUENCE [LARGE SCALE GENOMIC DNA]</scope>
</reference>
<dbReference type="EMBL" id="SMOL01000559">
    <property type="protein sequence ID" value="KAB2607446.1"/>
    <property type="molecule type" value="Genomic_DNA"/>
</dbReference>
<name>A0A5N5FWD8_9ROSA</name>
<protein>
    <submittedName>
        <fullName evidence="2">Uncharacterized protein</fullName>
    </submittedName>
</protein>
<reference evidence="2 3" key="1">
    <citation type="submission" date="2019-09" db="EMBL/GenBank/DDBJ databases">
        <authorList>
            <person name="Ou C."/>
        </authorList>
    </citation>
    <scope>NUCLEOTIDE SEQUENCE [LARGE SCALE GENOMIC DNA]</scope>
    <source>
        <strain evidence="2">S2</strain>
        <tissue evidence="2">Leaf</tissue>
    </source>
</reference>
<feature type="signal peptide" evidence="1">
    <location>
        <begin position="1"/>
        <end position="19"/>
    </location>
</feature>
<accession>A0A5N5FWD8</accession>
<reference evidence="2 3" key="3">
    <citation type="submission" date="2019-11" db="EMBL/GenBank/DDBJ databases">
        <title>A de novo genome assembly of a pear dwarfing rootstock.</title>
        <authorList>
            <person name="Wang F."/>
            <person name="Wang J."/>
            <person name="Li S."/>
            <person name="Zhang Y."/>
            <person name="Fang M."/>
            <person name="Ma L."/>
            <person name="Zhao Y."/>
            <person name="Jiang S."/>
        </authorList>
    </citation>
    <scope>NUCLEOTIDE SEQUENCE [LARGE SCALE GENOMIC DNA]</scope>
    <source>
        <strain evidence="2">S2</strain>
        <tissue evidence="2">Leaf</tissue>
    </source>
</reference>
<sequence>MRIFQSFFILGIIIIMHITEEPYEMKISCTILKRRFFESNDDRNRCQFNSKEIMQKLYRIL</sequence>
<keyword evidence="1" id="KW-0732">Signal</keyword>
<evidence type="ECO:0000313" key="3">
    <source>
        <dbReference type="Proteomes" id="UP000327157"/>
    </source>
</evidence>